<dbReference type="NCBIfam" id="NF033516">
    <property type="entry name" value="transpos_IS3"/>
    <property type="match status" value="1"/>
</dbReference>
<dbReference type="Pfam" id="PF00665">
    <property type="entry name" value="rve"/>
    <property type="match status" value="1"/>
</dbReference>
<sequence>MDIVEESTLPVKTTCEILKLNSWRYYYWRKRYETDGMEGLKNHKSTPAACPHSLLEEEKQAIIDYALKHPDQRHRKLAKKMMDDDIVYVSASSAYRVLKEGGLIPDQEYHKKKKADGKIEVDQPNKMWHTDISYIPVKNTHAYLICVLDGYSRKIIHGELSQTMTADDMQRVLSRAMFKAGIFEADPVSRPALVSDNGTQLVAKSFTEFLEEWEIKHIRTAVKHPETNGKIEVFHKTIKYENVYAQEKYQSFYEAREDIENFIDQYNSERLHQGIGFVTPDQKYNGKADKIINERKKKHQSAIDRRKRLNRKRKSTAA</sequence>
<dbReference type="InterPro" id="IPR009057">
    <property type="entry name" value="Homeodomain-like_sf"/>
</dbReference>
<accession>A0A1G6MQL3</accession>
<dbReference type="AlphaFoldDB" id="A0A1G6MQL3"/>
<evidence type="ECO:0000313" key="4">
    <source>
        <dbReference type="Proteomes" id="UP000324896"/>
    </source>
</evidence>
<dbReference type="InterPro" id="IPR012337">
    <property type="entry name" value="RNaseH-like_sf"/>
</dbReference>
<dbReference type="PANTHER" id="PTHR46889">
    <property type="entry name" value="TRANSPOSASE INSF FOR INSERTION SEQUENCE IS3B-RELATED"/>
    <property type="match status" value="1"/>
</dbReference>
<dbReference type="InterPro" id="IPR048020">
    <property type="entry name" value="Transpos_IS3"/>
</dbReference>
<dbReference type="Pfam" id="PF13333">
    <property type="entry name" value="rve_2"/>
    <property type="match status" value="1"/>
</dbReference>
<protein>
    <submittedName>
        <fullName evidence="3">Transposase InsO and inactivated derivatives</fullName>
    </submittedName>
</protein>
<dbReference type="PANTHER" id="PTHR46889:SF4">
    <property type="entry name" value="TRANSPOSASE INSO FOR INSERTION SEQUENCE ELEMENT IS911B-RELATED"/>
    <property type="match status" value="1"/>
</dbReference>
<feature type="domain" description="Integrase catalytic" evidence="2">
    <location>
        <begin position="120"/>
        <end position="288"/>
    </location>
</feature>
<dbReference type="Proteomes" id="UP000324896">
    <property type="component" value="Unassembled WGS sequence"/>
</dbReference>
<dbReference type="GO" id="GO:0003676">
    <property type="term" value="F:nucleic acid binding"/>
    <property type="evidence" value="ECO:0007669"/>
    <property type="project" value="InterPro"/>
</dbReference>
<reference evidence="3 4" key="1">
    <citation type="submission" date="2016-10" db="EMBL/GenBank/DDBJ databases">
        <authorList>
            <person name="Varghese N."/>
            <person name="Submissions S."/>
        </authorList>
    </citation>
    <scope>NUCLEOTIDE SEQUENCE [LARGE SCALE GENOMIC DNA]</scope>
    <source>
        <strain evidence="3 4">WG10</strain>
    </source>
</reference>
<dbReference type="InterPro" id="IPR036397">
    <property type="entry name" value="RNaseH_sf"/>
</dbReference>
<dbReference type="GO" id="GO:0015074">
    <property type="term" value="P:DNA integration"/>
    <property type="evidence" value="ECO:0007669"/>
    <property type="project" value="InterPro"/>
</dbReference>
<gene>
    <name evidence="3" type="ORF">SAMN04488597_10937</name>
</gene>
<dbReference type="Pfam" id="PF13565">
    <property type="entry name" value="HTH_32"/>
    <property type="match status" value="1"/>
</dbReference>
<dbReference type="InterPro" id="IPR001584">
    <property type="entry name" value="Integrase_cat-core"/>
</dbReference>
<dbReference type="EMBL" id="FMYT01000009">
    <property type="protein sequence ID" value="SDC57792.1"/>
    <property type="molecule type" value="Genomic_DNA"/>
</dbReference>
<organism evidence="3 4">
    <name type="scientific">Halanaerobium congolense</name>
    <dbReference type="NCBI Taxonomy" id="54121"/>
    <lineage>
        <taxon>Bacteria</taxon>
        <taxon>Bacillati</taxon>
        <taxon>Bacillota</taxon>
        <taxon>Clostridia</taxon>
        <taxon>Halanaerobiales</taxon>
        <taxon>Halanaerobiaceae</taxon>
        <taxon>Halanaerobium</taxon>
    </lineage>
</organism>
<dbReference type="InterPro" id="IPR050900">
    <property type="entry name" value="Transposase_IS3/IS150/IS904"/>
</dbReference>
<dbReference type="SUPFAM" id="SSF46689">
    <property type="entry name" value="Homeodomain-like"/>
    <property type="match status" value="1"/>
</dbReference>
<proteinExistence type="predicted"/>
<dbReference type="PROSITE" id="PS50994">
    <property type="entry name" value="INTEGRASE"/>
    <property type="match status" value="1"/>
</dbReference>
<feature type="compositionally biased region" description="Basic residues" evidence="1">
    <location>
        <begin position="295"/>
        <end position="318"/>
    </location>
</feature>
<dbReference type="SUPFAM" id="SSF53098">
    <property type="entry name" value="Ribonuclease H-like"/>
    <property type="match status" value="1"/>
</dbReference>
<feature type="region of interest" description="Disordered" evidence="1">
    <location>
        <begin position="294"/>
        <end position="318"/>
    </location>
</feature>
<name>A0A1G6MQL3_9FIRM</name>
<evidence type="ECO:0000256" key="1">
    <source>
        <dbReference type="SAM" id="MobiDB-lite"/>
    </source>
</evidence>
<evidence type="ECO:0000259" key="2">
    <source>
        <dbReference type="PROSITE" id="PS50994"/>
    </source>
</evidence>
<dbReference type="Gene3D" id="3.30.420.10">
    <property type="entry name" value="Ribonuclease H-like superfamily/Ribonuclease H"/>
    <property type="match status" value="1"/>
</dbReference>
<evidence type="ECO:0000313" key="3">
    <source>
        <dbReference type="EMBL" id="SDC57792.1"/>
    </source>
</evidence>